<dbReference type="EMBL" id="BMED01000002">
    <property type="protein sequence ID" value="GGC75292.1"/>
    <property type="molecule type" value="Genomic_DNA"/>
</dbReference>
<keyword evidence="7" id="KW-1185">Reference proteome</keyword>
<keyword evidence="6" id="KW-0378">Hydrolase</keyword>
<evidence type="ECO:0000256" key="2">
    <source>
        <dbReference type="ARBA" id="ARBA00010211"/>
    </source>
</evidence>
<evidence type="ECO:0000256" key="3">
    <source>
        <dbReference type="ARBA" id="ARBA00022723"/>
    </source>
</evidence>
<dbReference type="Proteomes" id="UP000637423">
    <property type="component" value="Unassembled WGS sequence"/>
</dbReference>
<evidence type="ECO:0000313" key="6">
    <source>
        <dbReference type="EMBL" id="GGC75292.1"/>
    </source>
</evidence>
<reference evidence="6" key="1">
    <citation type="journal article" date="2014" name="Int. J. Syst. Evol. Microbiol.">
        <title>Complete genome sequence of Corynebacterium casei LMG S-19264T (=DSM 44701T), isolated from a smear-ripened cheese.</title>
        <authorList>
            <consortium name="US DOE Joint Genome Institute (JGI-PGF)"/>
            <person name="Walter F."/>
            <person name="Albersmeier A."/>
            <person name="Kalinowski J."/>
            <person name="Ruckert C."/>
        </authorList>
    </citation>
    <scope>NUCLEOTIDE SEQUENCE</scope>
    <source>
        <strain evidence="6">CGMCC 1.10998</strain>
    </source>
</reference>
<dbReference type="InterPro" id="IPR018833">
    <property type="entry name" value="Rv2993c-like_N"/>
</dbReference>
<dbReference type="Pfam" id="PF10370">
    <property type="entry name" value="Rv2993c-like_N"/>
    <property type="match status" value="1"/>
</dbReference>
<dbReference type="InterPro" id="IPR036663">
    <property type="entry name" value="Fumarylacetoacetase_C_sf"/>
</dbReference>
<evidence type="ECO:0000256" key="1">
    <source>
        <dbReference type="ARBA" id="ARBA00001946"/>
    </source>
</evidence>
<accession>A0A916UKE5</accession>
<dbReference type="InterPro" id="IPR011234">
    <property type="entry name" value="Fumarylacetoacetase-like_C"/>
</dbReference>
<evidence type="ECO:0000259" key="4">
    <source>
        <dbReference type="Pfam" id="PF01557"/>
    </source>
</evidence>
<comment type="similarity">
    <text evidence="2">Belongs to the FAH family.</text>
</comment>
<dbReference type="InterPro" id="IPR051121">
    <property type="entry name" value="FAH"/>
</dbReference>
<reference evidence="6" key="2">
    <citation type="submission" date="2020-09" db="EMBL/GenBank/DDBJ databases">
        <authorList>
            <person name="Sun Q."/>
            <person name="Zhou Y."/>
        </authorList>
    </citation>
    <scope>NUCLEOTIDE SEQUENCE</scope>
    <source>
        <strain evidence="6">CGMCC 1.10998</strain>
    </source>
</reference>
<dbReference type="Pfam" id="PF01557">
    <property type="entry name" value="FAA_hydrolase"/>
    <property type="match status" value="1"/>
</dbReference>
<dbReference type="GO" id="GO:0046872">
    <property type="term" value="F:metal ion binding"/>
    <property type="evidence" value="ECO:0007669"/>
    <property type="project" value="UniProtKB-KW"/>
</dbReference>
<dbReference type="GO" id="GO:0044281">
    <property type="term" value="P:small molecule metabolic process"/>
    <property type="evidence" value="ECO:0007669"/>
    <property type="project" value="UniProtKB-ARBA"/>
</dbReference>
<feature type="domain" description="Rv2993c-like N-terminal" evidence="5">
    <location>
        <begin position="4"/>
        <end position="65"/>
    </location>
</feature>
<keyword evidence="3" id="KW-0479">Metal-binding</keyword>
<comment type="cofactor">
    <cofactor evidence="1">
        <name>Mg(2+)</name>
        <dbReference type="ChEBI" id="CHEBI:18420"/>
    </cofactor>
</comment>
<proteinExistence type="inferred from homology"/>
<protein>
    <submittedName>
        <fullName evidence="6">Fumarylacetoacetate hydrolase</fullName>
    </submittedName>
</protein>
<gene>
    <name evidence="6" type="primary">mhpD</name>
    <name evidence="6" type="ORF">GCM10011396_23150</name>
</gene>
<feature type="domain" description="Fumarylacetoacetase-like C-terminal" evidence="4">
    <location>
        <begin position="72"/>
        <end position="316"/>
    </location>
</feature>
<sequence length="318" mass="35735">MAIKVVRYEHDKKIGWGVVHGRVIAPLSSAYSSTADFVKNGMEEVRRAPIDGTSLLLDDVRLLSPITEDRQLICQGINYESHVRESGMDPGKIGFNTIFTKASSCITSSHADVIRPEHVRLLDYEIELGLVLRRPITSPQEIRQDALHDWLAGVTIINDVSARDIQLPQAQFYKGKSYRTFGPTGPFFVLLDAMEWSRWSELRMRLSVNDQPRQDAYCGDMIFKPHETLTELSMLQNLYPGDVIATGTPAGCAARAPGKLTMWILKHLMSDQTKWRMFIKKGISNPAYLQPGDTMRASIRTDDGTIDLGEQCNRIVTP</sequence>
<dbReference type="GO" id="GO:0016787">
    <property type="term" value="F:hydrolase activity"/>
    <property type="evidence" value="ECO:0007669"/>
    <property type="project" value="UniProtKB-KW"/>
</dbReference>
<dbReference type="AlphaFoldDB" id="A0A916UKE5"/>
<evidence type="ECO:0000259" key="5">
    <source>
        <dbReference type="Pfam" id="PF10370"/>
    </source>
</evidence>
<name>A0A916UKE5_9BURK</name>
<dbReference type="PANTHER" id="PTHR42796:SF4">
    <property type="entry name" value="FUMARYLACETOACETATE HYDROLASE DOMAIN-CONTAINING PROTEIN 2A"/>
    <property type="match status" value="1"/>
</dbReference>
<dbReference type="SUPFAM" id="SSF56529">
    <property type="entry name" value="FAH"/>
    <property type="match status" value="1"/>
</dbReference>
<evidence type="ECO:0000313" key="7">
    <source>
        <dbReference type="Proteomes" id="UP000637423"/>
    </source>
</evidence>
<dbReference type="Gene3D" id="3.90.850.10">
    <property type="entry name" value="Fumarylacetoacetase-like, C-terminal domain"/>
    <property type="match status" value="1"/>
</dbReference>
<dbReference type="PANTHER" id="PTHR42796">
    <property type="entry name" value="FUMARYLACETOACETATE HYDROLASE DOMAIN-CONTAINING PROTEIN 2A-RELATED"/>
    <property type="match status" value="1"/>
</dbReference>
<comment type="caution">
    <text evidence="6">The sequence shown here is derived from an EMBL/GenBank/DDBJ whole genome shotgun (WGS) entry which is preliminary data.</text>
</comment>
<organism evidence="6 7">
    <name type="scientific">Undibacterium terreum</name>
    <dbReference type="NCBI Taxonomy" id="1224302"/>
    <lineage>
        <taxon>Bacteria</taxon>
        <taxon>Pseudomonadati</taxon>
        <taxon>Pseudomonadota</taxon>
        <taxon>Betaproteobacteria</taxon>
        <taxon>Burkholderiales</taxon>
        <taxon>Oxalobacteraceae</taxon>
        <taxon>Undibacterium</taxon>
    </lineage>
</organism>
<dbReference type="RefSeq" id="WP_188566202.1">
    <property type="nucleotide sequence ID" value="NZ_BMED01000002.1"/>
</dbReference>